<feature type="modified residue" description="4-aspartylphosphate" evidence="6">
    <location>
        <position position="51"/>
    </location>
</feature>
<evidence type="ECO:0000259" key="8">
    <source>
        <dbReference type="PROSITE" id="PS50110"/>
    </source>
</evidence>
<feature type="domain" description="OmpR/PhoB-type" evidence="9">
    <location>
        <begin position="124"/>
        <end position="221"/>
    </location>
</feature>
<dbReference type="InterPro" id="IPR011006">
    <property type="entry name" value="CheY-like_superfamily"/>
</dbReference>
<comment type="caution">
    <text evidence="10">The sequence shown here is derived from an EMBL/GenBank/DDBJ whole genome shotgun (WGS) entry which is preliminary data.</text>
</comment>
<dbReference type="SUPFAM" id="SSF52172">
    <property type="entry name" value="CheY-like"/>
    <property type="match status" value="1"/>
</dbReference>
<feature type="DNA-binding region" description="OmpR/PhoB-type" evidence="7">
    <location>
        <begin position="124"/>
        <end position="221"/>
    </location>
</feature>
<evidence type="ECO:0000256" key="7">
    <source>
        <dbReference type="PROSITE-ProRule" id="PRU01091"/>
    </source>
</evidence>
<dbReference type="GO" id="GO:0000976">
    <property type="term" value="F:transcription cis-regulatory region binding"/>
    <property type="evidence" value="ECO:0007669"/>
    <property type="project" value="TreeGrafter"/>
</dbReference>
<evidence type="ECO:0000256" key="1">
    <source>
        <dbReference type="ARBA" id="ARBA00022553"/>
    </source>
</evidence>
<dbReference type="PANTHER" id="PTHR48111">
    <property type="entry name" value="REGULATOR OF RPOS"/>
    <property type="match status" value="1"/>
</dbReference>
<keyword evidence="1 6" id="KW-0597">Phosphoprotein</keyword>
<gene>
    <name evidence="10" type="ORF">XmelCFBP4644_10205</name>
</gene>
<dbReference type="InterPro" id="IPR036388">
    <property type="entry name" value="WH-like_DNA-bd_sf"/>
</dbReference>
<organism evidence="10 11">
    <name type="scientific">Xanthomonas melonis</name>
    <dbReference type="NCBI Taxonomy" id="56456"/>
    <lineage>
        <taxon>Bacteria</taxon>
        <taxon>Pseudomonadati</taxon>
        <taxon>Pseudomonadota</taxon>
        <taxon>Gammaproteobacteria</taxon>
        <taxon>Lysobacterales</taxon>
        <taxon>Lysobacteraceae</taxon>
        <taxon>Xanthomonas</taxon>
    </lineage>
</organism>
<evidence type="ECO:0000313" key="11">
    <source>
        <dbReference type="Proteomes" id="UP000239865"/>
    </source>
</evidence>
<dbReference type="InterPro" id="IPR039420">
    <property type="entry name" value="WalR-like"/>
</dbReference>
<proteinExistence type="predicted"/>
<dbReference type="GO" id="GO:0006355">
    <property type="term" value="P:regulation of DNA-templated transcription"/>
    <property type="evidence" value="ECO:0007669"/>
    <property type="project" value="InterPro"/>
</dbReference>
<dbReference type="Gene3D" id="3.40.50.2300">
    <property type="match status" value="1"/>
</dbReference>
<evidence type="ECO:0000259" key="9">
    <source>
        <dbReference type="PROSITE" id="PS51755"/>
    </source>
</evidence>
<evidence type="ECO:0000256" key="3">
    <source>
        <dbReference type="ARBA" id="ARBA00023015"/>
    </source>
</evidence>
<accession>A0A2S7DGV8</accession>
<evidence type="ECO:0000256" key="6">
    <source>
        <dbReference type="PROSITE-ProRule" id="PRU00169"/>
    </source>
</evidence>
<dbReference type="Gene3D" id="1.10.10.10">
    <property type="entry name" value="Winged helix-like DNA-binding domain superfamily/Winged helix DNA-binding domain"/>
    <property type="match status" value="1"/>
</dbReference>
<dbReference type="FunFam" id="3.40.50.2300:FF:000002">
    <property type="entry name" value="DNA-binding response regulator PhoP"/>
    <property type="match status" value="1"/>
</dbReference>
<evidence type="ECO:0008006" key="12">
    <source>
        <dbReference type="Google" id="ProtNLM"/>
    </source>
</evidence>
<dbReference type="PROSITE" id="PS50110">
    <property type="entry name" value="RESPONSE_REGULATORY"/>
    <property type="match status" value="1"/>
</dbReference>
<dbReference type="GO" id="GO:0000156">
    <property type="term" value="F:phosphorelay response regulator activity"/>
    <property type="evidence" value="ECO:0007669"/>
    <property type="project" value="TreeGrafter"/>
</dbReference>
<dbReference type="CDD" id="cd17624">
    <property type="entry name" value="REC_OmpR_PmrA-like"/>
    <property type="match status" value="1"/>
</dbReference>
<dbReference type="InterPro" id="IPR001789">
    <property type="entry name" value="Sig_transdc_resp-reg_receiver"/>
</dbReference>
<dbReference type="Pfam" id="PF00072">
    <property type="entry name" value="Response_reg"/>
    <property type="match status" value="1"/>
</dbReference>
<protein>
    <recommendedName>
        <fullName evidence="12">DNA-binding response regulator</fullName>
    </recommendedName>
</protein>
<feature type="domain" description="Response regulatory" evidence="8">
    <location>
        <begin position="2"/>
        <end position="116"/>
    </location>
</feature>
<dbReference type="SMART" id="SM00448">
    <property type="entry name" value="REC"/>
    <property type="match status" value="1"/>
</dbReference>
<dbReference type="CDD" id="cd00383">
    <property type="entry name" value="trans_reg_C"/>
    <property type="match status" value="1"/>
</dbReference>
<dbReference type="EMBL" id="MDEH01000004">
    <property type="protein sequence ID" value="PPU73055.1"/>
    <property type="molecule type" value="Genomic_DNA"/>
</dbReference>
<dbReference type="GO" id="GO:0005829">
    <property type="term" value="C:cytosol"/>
    <property type="evidence" value="ECO:0007669"/>
    <property type="project" value="TreeGrafter"/>
</dbReference>
<dbReference type="GO" id="GO:0032993">
    <property type="term" value="C:protein-DNA complex"/>
    <property type="evidence" value="ECO:0007669"/>
    <property type="project" value="TreeGrafter"/>
</dbReference>
<evidence type="ECO:0000256" key="5">
    <source>
        <dbReference type="ARBA" id="ARBA00023163"/>
    </source>
</evidence>
<dbReference type="InterPro" id="IPR001867">
    <property type="entry name" value="OmpR/PhoB-type_DNA-bd"/>
</dbReference>
<dbReference type="SMART" id="SM00862">
    <property type="entry name" value="Trans_reg_C"/>
    <property type="match status" value="1"/>
</dbReference>
<dbReference type="AlphaFoldDB" id="A0A2S7DGV8"/>
<name>A0A2S7DGV8_9XANT</name>
<sequence>MKVLIVEDQPDIAANIWDFLEYRGYQVDHAADGLAALAHATRHRFDVIVLDLGLPRLNGLDLCRRMRQAGCATPVLMLTARDTLDEKLRGFAEGADDYMVKPFDLEELEARVRVLHRARQVGTQRELIAGPLRFDCDAMLASREGKRVALTRAQARILETLMRRSPGVVHQQHLIECVWPHRGGDAAALHTHVYELRNLVDKPFRERLIQNVHGVGYRLLAKADDTCA</sequence>
<dbReference type="Pfam" id="PF00486">
    <property type="entry name" value="Trans_reg_C"/>
    <property type="match status" value="1"/>
</dbReference>
<dbReference type="PANTHER" id="PTHR48111:SF22">
    <property type="entry name" value="REGULATOR OF RPOS"/>
    <property type="match status" value="1"/>
</dbReference>
<evidence type="ECO:0000256" key="4">
    <source>
        <dbReference type="ARBA" id="ARBA00023125"/>
    </source>
</evidence>
<keyword evidence="3" id="KW-0805">Transcription regulation</keyword>
<dbReference type="Proteomes" id="UP000239865">
    <property type="component" value="Unassembled WGS sequence"/>
</dbReference>
<dbReference type="PROSITE" id="PS51755">
    <property type="entry name" value="OMPR_PHOB"/>
    <property type="match status" value="1"/>
</dbReference>
<reference evidence="10 11" key="1">
    <citation type="submission" date="2016-08" db="EMBL/GenBank/DDBJ databases">
        <authorList>
            <person name="Seilhamer J.J."/>
        </authorList>
    </citation>
    <scope>NUCLEOTIDE SEQUENCE [LARGE SCALE GENOMIC DNA]</scope>
    <source>
        <strain evidence="10 11">CFBP4644</strain>
    </source>
</reference>
<keyword evidence="4 7" id="KW-0238">DNA-binding</keyword>
<keyword evidence="2" id="KW-0902">Two-component regulatory system</keyword>
<evidence type="ECO:0000313" key="10">
    <source>
        <dbReference type="EMBL" id="PPU73055.1"/>
    </source>
</evidence>
<dbReference type="OrthoDB" id="9802426at2"/>
<keyword evidence="5" id="KW-0804">Transcription</keyword>
<evidence type="ECO:0000256" key="2">
    <source>
        <dbReference type="ARBA" id="ARBA00023012"/>
    </source>
</evidence>